<evidence type="ECO:0000313" key="1">
    <source>
        <dbReference type="EMBL" id="KAI5060034.1"/>
    </source>
</evidence>
<evidence type="ECO:0000313" key="2">
    <source>
        <dbReference type="Proteomes" id="UP000886520"/>
    </source>
</evidence>
<name>A0A9D4U1X0_ADICA</name>
<dbReference type="Proteomes" id="UP000886520">
    <property type="component" value="Chromosome 24"/>
</dbReference>
<sequence>MSGSDGEAALLPFHQVPGLDFALPSGMWTRVAPQNAPQISKKMDFVHLMTRFRSVIQRIERLYQGDNIDNELSECVERDTYDTNTEQHSDRPPHERLPEFRMEQLESVFDFFEIQEPF</sequence>
<reference evidence="1" key="1">
    <citation type="submission" date="2021-01" db="EMBL/GenBank/DDBJ databases">
        <title>Adiantum capillus-veneris genome.</title>
        <authorList>
            <person name="Fang Y."/>
            <person name="Liao Q."/>
        </authorList>
    </citation>
    <scope>NUCLEOTIDE SEQUENCE</scope>
    <source>
        <strain evidence="1">H3</strain>
        <tissue evidence="1">Leaf</tissue>
    </source>
</reference>
<comment type="caution">
    <text evidence="1">The sequence shown here is derived from an EMBL/GenBank/DDBJ whole genome shotgun (WGS) entry which is preliminary data.</text>
</comment>
<accession>A0A9D4U1X0</accession>
<gene>
    <name evidence="1" type="ORF">GOP47_0024454</name>
</gene>
<keyword evidence="2" id="KW-1185">Reference proteome</keyword>
<protein>
    <submittedName>
        <fullName evidence="1">Uncharacterized protein</fullName>
    </submittedName>
</protein>
<dbReference type="EMBL" id="JABFUD020000024">
    <property type="protein sequence ID" value="KAI5060034.1"/>
    <property type="molecule type" value="Genomic_DNA"/>
</dbReference>
<proteinExistence type="predicted"/>
<dbReference type="AlphaFoldDB" id="A0A9D4U1X0"/>
<organism evidence="1 2">
    <name type="scientific">Adiantum capillus-veneris</name>
    <name type="common">Maidenhair fern</name>
    <dbReference type="NCBI Taxonomy" id="13818"/>
    <lineage>
        <taxon>Eukaryota</taxon>
        <taxon>Viridiplantae</taxon>
        <taxon>Streptophyta</taxon>
        <taxon>Embryophyta</taxon>
        <taxon>Tracheophyta</taxon>
        <taxon>Polypodiopsida</taxon>
        <taxon>Polypodiidae</taxon>
        <taxon>Polypodiales</taxon>
        <taxon>Pteridineae</taxon>
        <taxon>Pteridaceae</taxon>
        <taxon>Vittarioideae</taxon>
        <taxon>Adiantum</taxon>
    </lineage>
</organism>